<gene>
    <name evidence="2" type="ORF">SDC9_32195</name>
</gene>
<proteinExistence type="predicted"/>
<feature type="domain" description="Zinc-ribbon" evidence="1">
    <location>
        <begin position="123"/>
        <end position="144"/>
    </location>
</feature>
<dbReference type="Pfam" id="PF13240">
    <property type="entry name" value="Zn_Ribbon_1"/>
    <property type="match status" value="1"/>
</dbReference>
<comment type="caution">
    <text evidence="2">The sequence shown here is derived from an EMBL/GenBank/DDBJ whole genome shotgun (WGS) entry which is preliminary data.</text>
</comment>
<evidence type="ECO:0000259" key="1">
    <source>
        <dbReference type="Pfam" id="PF13240"/>
    </source>
</evidence>
<dbReference type="AlphaFoldDB" id="A0A644V4E9"/>
<organism evidence="2">
    <name type="scientific">bioreactor metagenome</name>
    <dbReference type="NCBI Taxonomy" id="1076179"/>
    <lineage>
        <taxon>unclassified sequences</taxon>
        <taxon>metagenomes</taxon>
        <taxon>ecological metagenomes</taxon>
    </lineage>
</organism>
<reference evidence="2" key="1">
    <citation type="submission" date="2019-08" db="EMBL/GenBank/DDBJ databases">
        <authorList>
            <person name="Kucharzyk K."/>
            <person name="Murdoch R.W."/>
            <person name="Higgins S."/>
            <person name="Loffler F."/>
        </authorList>
    </citation>
    <scope>NUCLEOTIDE SEQUENCE</scope>
</reference>
<accession>A0A644V4E9</accession>
<evidence type="ECO:0000313" key="2">
    <source>
        <dbReference type="EMBL" id="MPL86218.1"/>
    </source>
</evidence>
<sequence>MQINGSGGCFEERTYEIEPAVAWQVGLLVAAEMAVKVEARDDEKRLLNGTILSQEKTFFTGKQKQKLFTFSVQGLDQGSCQIILDIRKERIEVYSLKSQNREAMEFFDNFDKKLKEYVSSIICPSCKAKISASVRFCPECGAPVK</sequence>
<dbReference type="InterPro" id="IPR026870">
    <property type="entry name" value="Zinc_ribbon_dom"/>
</dbReference>
<dbReference type="EMBL" id="VSSQ01000218">
    <property type="protein sequence ID" value="MPL86218.1"/>
    <property type="molecule type" value="Genomic_DNA"/>
</dbReference>
<name>A0A644V4E9_9ZZZZ</name>
<protein>
    <recommendedName>
        <fullName evidence="1">Zinc-ribbon domain-containing protein</fullName>
    </recommendedName>
</protein>